<evidence type="ECO:0000259" key="3">
    <source>
        <dbReference type="Pfam" id="PF08338"/>
    </source>
</evidence>
<proteinExistence type="inferred from homology"/>
<sequence>MHILITGGTGFVGRALCQTLVNQGHTLYLWTRNPAKAHRHITHTYDQAQQANIHLSDQLETWAKRPIEAVINLAGEPIADQRWTPARKALLVESRVQSTQQLVAFMHTLNPAPKVLLSASAVGFYGAQGATEVKEESPTHAGFTHELCAQWEEAAQAAEALGTRVCRVRIGLVLEQEGGSLAKMLPAFKLGLGGRLGSGEQYMPWIHRQDLLNILLFLLERPHLSGAFNASAPTPVTNAVFTRQLGQALGRPACLPMPAPVLKLIFGEMAQDLLLTGTRMLPARLLSEGFSFQYPTLDQALSAIFTK</sequence>
<gene>
    <name evidence="4" type="ORF">SAMN05421831_10329</name>
</gene>
<dbReference type="STRING" id="64971.SAMN05421831_10329"/>
<comment type="similarity">
    <text evidence="1">Belongs to the NAD(P)-dependent epimerase/dehydratase family. SDR39U1 subfamily.</text>
</comment>
<dbReference type="RefSeq" id="WP_093308690.1">
    <property type="nucleotide sequence ID" value="NZ_FNYH01000003.1"/>
</dbReference>
<evidence type="ECO:0000313" key="5">
    <source>
        <dbReference type="Proteomes" id="UP000242999"/>
    </source>
</evidence>
<dbReference type="OrthoDB" id="9801773at2"/>
<feature type="domain" description="DUF1731" evidence="3">
    <location>
        <begin position="257"/>
        <end position="304"/>
    </location>
</feature>
<dbReference type="AlphaFoldDB" id="A0A1H6RBK9"/>
<organism evidence="4 5">
    <name type="scientific">Allopseudospirillum japonicum</name>
    <dbReference type="NCBI Taxonomy" id="64971"/>
    <lineage>
        <taxon>Bacteria</taxon>
        <taxon>Pseudomonadati</taxon>
        <taxon>Pseudomonadota</taxon>
        <taxon>Gammaproteobacteria</taxon>
        <taxon>Oceanospirillales</taxon>
        <taxon>Oceanospirillaceae</taxon>
        <taxon>Allopseudospirillum</taxon>
    </lineage>
</organism>
<name>A0A1H6RBK9_9GAMM</name>
<dbReference type="Pfam" id="PF01370">
    <property type="entry name" value="Epimerase"/>
    <property type="match status" value="1"/>
</dbReference>
<dbReference type="Proteomes" id="UP000242999">
    <property type="component" value="Unassembled WGS sequence"/>
</dbReference>
<dbReference type="Gene3D" id="3.40.50.720">
    <property type="entry name" value="NAD(P)-binding Rossmann-like Domain"/>
    <property type="match status" value="1"/>
</dbReference>
<dbReference type="EMBL" id="FNYH01000003">
    <property type="protein sequence ID" value="SEI49917.1"/>
    <property type="molecule type" value="Genomic_DNA"/>
</dbReference>
<evidence type="ECO:0000256" key="1">
    <source>
        <dbReference type="ARBA" id="ARBA00009353"/>
    </source>
</evidence>
<dbReference type="PANTHER" id="PTHR11092:SF0">
    <property type="entry name" value="EPIMERASE FAMILY PROTEIN SDR39U1"/>
    <property type="match status" value="1"/>
</dbReference>
<feature type="domain" description="NAD-dependent epimerase/dehydratase" evidence="2">
    <location>
        <begin position="3"/>
        <end position="223"/>
    </location>
</feature>
<dbReference type="InterPro" id="IPR036291">
    <property type="entry name" value="NAD(P)-bd_dom_sf"/>
</dbReference>
<dbReference type="SUPFAM" id="SSF51735">
    <property type="entry name" value="NAD(P)-binding Rossmann-fold domains"/>
    <property type="match status" value="1"/>
</dbReference>
<dbReference type="InterPro" id="IPR010099">
    <property type="entry name" value="SDR39U1"/>
</dbReference>
<protein>
    <recommendedName>
        <fullName evidence="6">TIGR01777 family protein</fullName>
    </recommendedName>
</protein>
<evidence type="ECO:0000313" key="4">
    <source>
        <dbReference type="EMBL" id="SEI49917.1"/>
    </source>
</evidence>
<dbReference type="NCBIfam" id="TIGR01777">
    <property type="entry name" value="yfcH"/>
    <property type="match status" value="1"/>
</dbReference>
<evidence type="ECO:0008006" key="6">
    <source>
        <dbReference type="Google" id="ProtNLM"/>
    </source>
</evidence>
<accession>A0A1H6RBK9</accession>
<evidence type="ECO:0000259" key="2">
    <source>
        <dbReference type="Pfam" id="PF01370"/>
    </source>
</evidence>
<dbReference type="Pfam" id="PF08338">
    <property type="entry name" value="DUF1731"/>
    <property type="match status" value="1"/>
</dbReference>
<dbReference type="InterPro" id="IPR001509">
    <property type="entry name" value="Epimerase_deHydtase"/>
</dbReference>
<dbReference type="InterPro" id="IPR013549">
    <property type="entry name" value="DUF1731"/>
</dbReference>
<reference evidence="5" key="1">
    <citation type="submission" date="2016-10" db="EMBL/GenBank/DDBJ databases">
        <authorList>
            <person name="Varghese N."/>
            <person name="Submissions S."/>
        </authorList>
    </citation>
    <scope>NUCLEOTIDE SEQUENCE [LARGE SCALE GENOMIC DNA]</scope>
    <source>
        <strain evidence="5">DSM 7165</strain>
    </source>
</reference>
<keyword evidence="5" id="KW-1185">Reference proteome</keyword>
<dbReference type="PANTHER" id="PTHR11092">
    <property type="entry name" value="SUGAR NUCLEOTIDE EPIMERASE RELATED"/>
    <property type="match status" value="1"/>
</dbReference>